<name>A0A5B2W5D9_9BACT</name>
<feature type="transmembrane region" description="Helical" evidence="1">
    <location>
        <begin position="224"/>
        <end position="246"/>
    </location>
</feature>
<accession>A0A5B2W5D9</accession>
<protein>
    <submittedName>
        <fullName evidence="3">Tetratricopeptide repeat protein</fullName>
    </submittedName>
</protein>
<reference evidence="3 4" key="1">
    <citation type="submission" date="2019-09" db="EMBL/GenBank/DDBJ databases">
        <title>Chitinophaga ginsengihumi sp. nov., isolated from soil of ginseng rhizosphere.</title>
        <authorList>
            <person name="Lee J."/>
        </authorList>
    </citation>
    <scope>NUCLEOTIDE SEQUENCE [LARGE SCALE GENOMIC DNA]</scope>
    <source>
        <strain evidence="3 4">BN140078</strain>
    </source>
</reference>
<reference evidence="3 4" key="2">
    <citation type="submission" date="2019-09" db="EMBL/GenBank/DDBJ databases">
        <authorList>
            <person name="Jin C."/>
        </authorList>
    </citation>
    <scope>NUCLEOTIDE SEQUENCE [LARGE SCALE GENOMIC DNA]</scope>
    <source>
        <strain evidence="3 4">BN140078</strain>
    </source>
</reference>
<organism evidence="3 4">
    <name type="scientific">Chitinophaga agrisoli</name>
    <dbReference type="NCBI Taxonomy" id="2607653"/>
    <lineage>
        <taxon>Bacteria</taxon>
        <taxon>Pseudomonadati</taxon>
        <taxon>Bacteroidota</taxon>
        <taxon>Chitinophagia</taxon>
        <taxon>Chitinophagales</taxon>
        <taxon>Chitinophagaceae</taxon>
        <taxon>Chitinophaga</taxon>
    </lineage>
</organism>
<dbReference type="Gene3D" id="1.25.40.10">
    <property type="entry name" value="Tetratricopeptide repeat domain"/>
    <property type="match status" value="1"/>
</dbReference>
<sequence>MYAKIKLAFSLLSSGMYKEAYDSLSTVNAHVLPDSSKAEYYALMGRYYYDLGDFDNDRYHTPVYNILGSKYIDSALALLPPNTYRAGYYRGLKELKAGNSAGALTMLSRLLQNPALTQHQLAVTTSTLSDLYIRSGETDKAIQLLTIAVIADIQSSTKETSAAFNLASLLYKKGDVKNASLCINQAIADAVFYGARQRKVQVSTILPFIEAQKLNMVESQKRKLLFYAATVTALLLLIIGLAFIILQQVKKLKAAQKIITQAHIKEQEINRQLADTNAKLQDANKIKEKYIGYFFNFNAEFYDKVEKLKRSLEQKVADRKFEDIRSLIARINLRKEKEELISNFDHAFLKLFPNFVTVFNNMFREEDQQELKDGELLNTDLRIFALIRMGIQDSEKIAHILQYSVNTITTYKTRIKNKSIVPNEEFEKRVMEIKAV</sequence>
<dbReference type="InterPro" id="IPR045957">
    <property type="entry name" value="DUF6377"/>
</dbReference>
<keyword evidence="1" id="KW-1133">Transmembrane helix</keyword>
<dbReference type="AlphaFoldDB" id="A0A5B2W5D9"/>
<evidence type="ECO:0000313" key="3">
    <source>
        <dbReference type="EMBL" id="KAA2245852.1"/>
    </source>
</evidence>
<comment type="caution">
    <text evidence="3">The sequence shown here is derived from an EMBL/GenBank/DDBJ whole genome shotgun (WGS) entry which is preliminary data.</text>
</comment>
<dbReference type="Pfam" id="PF19904">
    <property type="entry name" value="DUF6377"/>
    <property type="match status" value="1"/>
</dbReference>
<dbReference type="EMBL" id="VUOC01000001">
    <property type="protein sequence ID" value="KAA2245852.1"/>
    <property type="molecule type" value="Genomic_DNA"/>
</dbReference>
<keyword evidence="4" id="KW-1185">Reference proteome</keyword>
<evidence type="ECO:0000256" key="1">
    <source>
        <dbReference type="SAM" id="Phobius"/>
    </source>
</evidence>
<dbReference type="Proteomes" id="UP000324611">
    <property type="component" value="Unassembled WGS sequence"/>
</dbReference>
<gene>
    <name evidence="3" type="ORF">F0L74_05640</name>
</gene>
<evidence type="ECO:0000313" key="4">
    <source>
        <dbReference type="Proteomes" id="UP000324611"/>
    </source>
</evidence>
<keyword evidence="1" id="KW-0472">Membrane</keyword>
<keyword evidence="1" id="KW-0812">Transmembrane</keyword>
<feature type="domain" description="DUF6377" evidence="2">
    <location>
        <begin position="152"/>
        <end position="398"/>
    </location>
</feature>
<dbReference type="SUPFAM" id="SSF48452">
    <property type="entry name" value="TPR-like"/>
    <property type="match status" value="1"/>
</dbReference>
<proteinExistence type="predicted"/>
<evidence type="ECO:0000259" key="2">
    <source>
        <dbReference type="Pfam" id="PF19904"/>
    </source>
</evidence>
<dbReference type="InterPro" id="IPR011990">
    <property type="entry name" value="TPR-like_helical_dom_sf"/>
</dbReference>